<comment type="similarity">
    <text evidence="2">Belongs to the MscS (TC 1.A.23) family.</text>
</comment>
<dbReference type="KEGG" id="cbar:PATL70BA_3026"/>
<dbReference type="PANTHER" id="PTHR30221:SF1">
    <property type="entry name" value="SMALL-CONDUCTANCE MECHANOSENSITIVE CHANNEL"/>
    <property type="match status" value="1"/>
</dbReference>
<dbReference type="EMBL" id="LR130778">
    <property type="protein sequence ID" value="VDN48940.1"/>
    <property type="molecule type" value="Genomic_DNA"/>
</dbReference>
<dbReference type="SUPFAM" id="SSF82689">
    <property type="entry name" value="Mechanosensitive channel protein MscS (YggB), C-terminal domain"/>
    <property type="match status" value="1"/>
</dbReference>
<accession>A0A3P7P5W7</accession>
<dbReference type="InterPro" id="IPR011014">
    <property type="entry name" value="MscS_channel_TM-2"/>
</dbReference>
<evidence type="ECO:0000256" key="4">
    <source>
        <dbReference type="ARBA" id="ARBA00022692"/>
    </source>
</evidence>
<sequence>METIINNIKINFQGALGDTINKVVFAIIVLVIGWIAIGWVLKILKKVLQHSKIDATLKPFIISLSSISLKVILIVSVINMAGEATSLVAVLGAASLAIGLAFQGALSNFAGGFLILTLRPFKVGDFVETLSHKGTVEAIHVFNTVLITIDNKVITIPNGQLSNASVINYTEKPTRRVDIAFGVGYDADIKLVAQVLESVISSHPLIHEDPAPFIKLAEHGDSALVFQTRSWCNTSDMWTVHYDLMTQVKLAFDENNISIPFPQMDVHFDKTQG</sequence>
<feature type="transmembrane region" description="Helical" evidence="7">
    <location>
        <begin position="23"/>
        <end position="41"/>
    </location>
</feature>
<dbReference type="InterPro" id="IPR023408">
    <property type="entry name" value="MscS_beta-dom_sf"/>
</dbReference>
<evidence type="ECO:0000256" key="6">
    <source>
        <dbReference type="ARBA" id="ARBA00023136"/>
    </source>
</evidence>
<protein>
    <submittedName>
        <fullName evidence="10">Small-conductance mechanosensitive channel</fullName>
    </submittedName>
</protein>
<evidence type="ECO:0000256" key="2">
    <source>
        <dbReference type="ARBA" id="ARBA00008017"/>
    </source>
</evidence>
<evidence type="ECO:0000313" key="11">
    <source>
        <dbReference type="Proteomes" id="UP000279029"/>
    </source>
</evidence>
<dbReference type="Gene3D" id="1.10.287.1260">
    <property type="match status" value="1"/>
</dbReference>
<keyword evidence="4 7" id="KW-0812">Transmembrane</keyword>
<evidence type="ECO:0000313" key="10">
    <source>
        <dbReference type="EMBL" id="VDN48940.1"/>
    </source>
</evidence>
<keyword evidence="5 7" id="KW-1133">Transmembrane helix</keyword>
<evidence type="ECO:0000259" key="9">
    <source>
        <dbReference type="Pfam" id="PF21082"/>
    </source>
</evidence>
<feature type="domain" description="Mechanosensitive ion channel MscS" evidence="8">
    <location>
        <begin position="106"/>
        <end position="170"/>
    </location>
</feature>
<keyword evidence="6 7" id="KW-0472">Membrane</keyword>
<dbReference type="Proteomes" id="UP000279029">
    <property type="component" value="Chromosome"/>
</dbReference>
<dbReference type="InterPro" id="IPR006685">
    <property type="entry name" value="MscS_channel_2nd"/>
</dbReference>
<comment type="subcellular location">
    <subcellularLocation>
        <location evidence="1">Cell membrane</location>
        <topology evidence="1">Multi-pass membrane protein</topology>
    </subcellularLocation>
</comment>
<dbReference type="InterPro" id="IPR011066">
    <property type="entry name" value="MscS_channel_C_sf"/>
</dbReference>
<dbReference type="RefSeq" id="WP_125138002.1">
    <property type="nucleotide sequence ID" value="NZ_LR130778.1"/>
</dbReference>
<evidence type="ECO:0000256" key="7">
    <source>
        <dbReference type="SAM" id="Phobius"/>
    </source>
</evidence>
<dbReference type="Pfam" id="PF00924">
    <property type="entry name" value="MS_channel_2nd"/>
    <property type="match status" value="1"/>
</dbReference>
<feature type="domain" description="Mechanosensitive ion channel MscS C-terminal" evidence="9">
    <location>
        <begin position="177"/>
        <end position="259"/>
    </location>
</feature>
<dbReference type="InterPro" id="IPR010920">
    <property type="entry name" value="LSM_dom_sf"/>
</dbReference>
<dbReference type="InterPro" id="IPR006686">
    <property type="entry name" value="MscS_channel_CS"/>
</dbReference>
<dbReference type="SUPFAM" id="SSF82861">
    <property type="entry name" value="Mechanosensitive channel protein MscS (YggB), transmembrane region"/>
    <property type="match status" value="1"/>
</dbReference>
<proteinExistence type="inferred from homology"/>
<reference evidence="10 11" key="1">
    <citation type="submission" date="2018-09" db="EMBL/GenBank/DDBJ databases">
        <authorList>
            <person name="Postec A."/>
        </authorList>
    </citation>
    <scope>NUCLEOTIDE SEQUENCE [LARGE SCALE GENOMIC DNA]</scope>
    <source>
        <strain evidence="10">70B-A</strain>
    </source>
</reference>
<dbReference type="PROSITE" id="PS01246">
    <property type="entry name" value="UPF0003"/>
    <property type="match status" value="1"/>
</dbReference>
<keyword evidence="11" id="KW-1185">Reference proteome</keyword>
<dbReference type="SUPFAM" id="SSF50182">
    <property type="entry name" value="Sm-like ribonucleoproteins"/>
    <property type="match status" value="1"/>
</dbReference>
<organism evidence="10 11">
    <name type="scientific">Petrocella atlantisensis</name>
    <dbReference type="NCBI Taxonomy" id="2173034"/>
    <lineage>
        <taxon>Bacteria</taxon>
        <taxon>Bacillati</taxon>
        <taxon>Bacillota</taxon>
        <taxon>Clostridia</taxon>
        <taxon>Lachnospirales</taxon>
        <taxon>Vallitaleaceae</taxon>
        <taxon>Petrocella</taxon>
    </lineage>
</organism>
<dbReference type="GO" id="GO:0005886">
    <property type="term" value="C:plasma membrane"/>
    <property type="evidence" value="ECO:0007669"/>
    <property type="project" value="UniProtKB-SubCell"/>
</dbReference>
<evidence type="ECO:0000259" key="8">
    <source>
        <dbReference type="Pfam" id="PF00924"/>
    </source>
</evidence>
<dbReference type="PANTHER" id="PTHR30221">
    <property type="entry name" value="SMALL-CONDUCTANCE MECHANOSENSITIVE CHANNEL"/>
    <property type="match status" value="1"/>
</dbReference>
<dbReference type="Pfam" id="PF05552">
    <property type="entry name" value="MS_channel_1st_1"/>
    <property type="match status" value="1"/>
</dbReference>
<dbReference type="Gene3D" id="2.30.30.60">
    <property type="match status" value="1"/>
</dbReference>
<evidence type="ECO:0000256" key="1">
    <source>
        <dbReference type="ARBA" id="ARBA00004651"/>
    </source>
</evidence>
<dbReference type="InterPro" id="IPR045275">
    <property type="entry name" value="MscS_archaea/bacteria_type"/>
</dbReference>
<evidence type="ECO:0000256" key="3">
    <source>
        <dbReference type="ARBA" id="ARBA00022475"/>
    </source>
</evidence>
<dbReference type="InterPro" id="IPR049278">
    <property type="entry name" value="MS_channel_C"/>
</dbReference>
<dbReference type="Pfam" id="PF21082">
    <property type="entry name" value="MS_channel_3rd"/>
    <property type="match status" value="1"/>
</dbReference>
<dbReference type="Gene3D" id="3.30.70.100">
    <property type="match status" value="1"/>
</dbReference>
<keyword evidence="3" id="KW-1003">Cell membrane</keyword>
<dbReference type="AlphaFoldDB" id="A0A3P7P5W7"/>
<dbReference type="InterPro" id="IPR008910">
    <property type="entry name" value="MSC_TM_helix"/>
</dbReference>
<gene>
    <name evidence="10" type="primary">mscS</name>
    <name evidence="10" type="ORF">PATL70BA_3026</name>
</gene>
<feature type="transmembrane region" description="Helical" evidence="7">
    <location>
        <begin position="61"/>
        <end position="81"/>
    </location>
</feature>
<evidence type="ECO:0000256" key="5">
    <source>
        <dbReference type="ARBA" id="ARBA00022989"/>
    </source>
</evidence>
<dbReference type="OrthoDB" id="9809206at2"/>
<dbReference type="GO" id="GO:0008381">
    <property type="term" value="F:mechanosensitive monoatomic ion channel activity"/>
    <property type="evidence" value="ECO:0007669"/>
    <property type="project" value="InterPro"/>
</dbReference>
<name>A0A3P7P5W7_9FIRM</name>
<feature type="transmembrane region" description="Helical" evidence="7">
    <location>
        <begin position="87"/>
        <end position="116"/>
    </location>
</feature>